<keyword evidence="3 5" id="KW-0479">Metal-binding</keyword>
<keyword evidence="5" id="KW-0800">Toxin</keyword>
<evidence type="ECO:0000256" key="4">
    <source>
        <dbReference type="ARBA" id="ARBA00022801"/>
    </source>
</evidence>
<dbReference type="EMBL" id="JBHUDO010000004">
    <property type="protein sequence ID" value="MFD1647686.1"/>
    <property type="molecule type" value="Genomic_DNA"/>
</dbReference>
<evidence type="ECO:0000313" key="8">
    <source>
        <dbReference type="Proteomes" id="UP001597034"/>
    </source>
</evidence>
<sequence length="140" mass="15454">MYCLDANIWIYYLDETLSEHDAVSDSVSGILAEEPLFSTTVLQMEVVHYLQHQLADSQQAIDQFLHLEDVTTAELTQNDVSAAAETLHSHPDTGIGGRDATVVAAMDRNGVTELWTHDGGLKRLEASLDWLTVVDPVEES</sequence>
<proteinExistence type="inferred from homology"/>
<keyword evidence="1 5" id="KW-1277">Toxin-antitoxin system</keyword>
<evidence type="ECO:0000256" key="3">
    <source>
        <dbReference type="ARBA" id="ARBA00022723"/>
    </source>
</evidence>
<feature type="binding site" evidence="5">
    <location>
        <position position="99"/>
    </location>
    <ligand>
        <name>Mg(2+)</name>
        <dbReference type="ChEBI" id="CHEBI:18420"/>
    </ligand>
</feature>
<comment type="cofactor">
    <cofactor evidence="5">
        <name>Mg(2+)</name>
        <dbReference type="ChEBI" id="CHEBI:18420"/>
    </cofactor>
</comment>
<comment type="function">
    <text evidence="5">Toxic component of a toxin-antitoxin (TA) system. An RNase.</text>
</comment>
<evidence type="ECO:0000256" key="1">
    <source>
        <dbReference type="ARBA" id="ARBA00022649"/>
    </source>
</evidence>
<organism evidence="7 8">
    <name type="scientific">Haloarchaeobius litoreus</name>
    <dbReference type="NCBI Taxonomy" id="755306"/>
    <lineage>
        <taxon>Archaea</taxon>
        <taxon>Methanobacteriati</taxon>
        <taxon>Methanobacteriota</taxon>
        <taxon>Stenosarchaea group</taxon>
        <taxon>Halobacteria</taxon>
        <taxon>Halobacteriales</taxon>
        <taxon>Halorubellaceae</taxon>
        <taxon>Haloarchaeobius</taxon>
    </lineage>
</organism>
<dbReference type="PANTHER" id="PTHR42188:SF1">
    <property type="entry name" value="23S RRNA-SPECIFIC ENDONUCLEASE VAPC20"/>
    <property type="match status" value="1"/>
</dbReference>
<comment type="similarity">
    <text evidence="5">Belongs to the PINc/VapC protein family.</text>
</comment>
<keyword evidence="5" id="KW-0460">Magnesium</keyword>
<dbReference type="InterPro" id="IPR039018">
    <property type="entry name" value="VapC20-like"/>
</dbReference>
<keyword evidence="4 5" id="KW-0378">Hydrolase</keyword>
<dbReference type="PANTHER" id="PTHR42188">
    <property type="entry name" value="23S RRNA-SPECIFIC ENDONUCLEASE VAPC20"/>
    <property type="match status" value="1"/>
</dbReference>
<keyword evidence="2 5" id="KW-0540">Nuclease</keyword>
<dbReference type="RefSeq" id="WP_256401835.1">
    <property type="nucleotide sequence ID" value="NZ_JANHJR010000004.1"/>
</dbReference>
<dbReference type="InterPro" id="IPR002716">
    <property type="entry name" value="PIN_dom"/>
</dbReference>
<evidence type="ECO:0000259" key="6">
    <source>
        <dbReference type="Pfam" id="PF01850"/>
    </source>
</evidence>
<comment type="caution">
    <text evidence="7">The sequence shown here is derived from an EMBL/GenBank/DDBJ whole genome shotgun (WGS) entry which is preliminary data.</text>
</comment>
<feature type="binding site" evidence="5">
    <location>
        <position position="5"/>
    </location>
    <ligand>
        <name>Mg(2+)</name>
        <dbReference type="ChEBI" id="CHEBI:18420"/>
    </ligand>
</feature>
<dbReference type="GO" id="GO:0004518">
    <property type="term" value="F:nuclease activity"/>
    <property type="evidence" value="ECO:0007669"/>
    <property type="project" value="UniProtKB-KW"/>
</dbReference>
<dbReference type="EC" id="3.1.-.-" evidence="5"/>
<evidence type="ECO:0000313" key="7">
    <source>
        <dbReference type="EMBL" id="MFD1647686.1"/>
    </source>
</evidence>
<reference evidence="7 8" key="1">
    <citation type="journal article" date="2019" name="Int. J. Syst. Evol. Microbiol.">
        <title>The Global Catalogue of Microorganisms (GCM) 10K type strain sequencing project: providing services to taxonomists for standard genome sequencing and annotation.</title>
        <authorList>
            <consortium name="The Broad Institute Genomics Platform"/>
            <consortium name="The Broad Institute Genome Sequencing Center for Infectious Disease"/>
            <person name="Wu L."/>
            <person name="Ma J."/>
        </authorList>
    </citation>
    <scope>NUCLEOTIDE SEQUENCE [LARGE SCALE GENOMIC DNA]</scope>
    <source>
        <strain evidence="7 8">CGMCC 1.10390</strain>
    </source>
</reference>
<dbReference type="GO" id="GO:0016787">
    <property type="term" value="F:hydrolase activity"/>
    <property type="evidence" value="ECO:0007669"/>
    <property type="project" value="UniProtKB-KW"/>
</dbReference>
<dbReference type="CDD" id="cd09854">
    <property type="entry name" value="PIN_VapC-like"/>
    <property type="match status" value="1"/>
</dbReference>
<dbReference type="Gene3D" id="3.40.50.1010">
    <property type="entry name" value="5'-nuclease"/>
    <property type="match status" value="1"/>
</dbReference>
<protein>
    <recommendedName>
        <fullName evidence="5">Ribonuclease VapC</fullName>
        <shortName evidence="5">RNase VapC</shortName>
        <ecNumber evidence="5">3.1.-.-</ecNumber>
    </recommendedName>
    <alternativeName>
        <fullName evidence="5">Putative toxin VapC</fullName>
    </alternativeName>
</protein>
<dbReference type="InterPro" id="IPR022907">
    <property type="entry name" value="VapC_family"/>
</dbReference>
<dbReference type="GO" id="GO:0000287">
    <property type="term" value="F:magnesium ion binding"/>
    <property type="evidence" value="ECO:0007669"/>
    <property type="project" value="UniProtKB-UniRule"/>
</dbReference>
<name>A0ABD6DS73_9EURY</name>
<accession>A0ABD6DS73</accession>
<keyword evidence="8" id="KW-1185">Reference proteome</keyword>
<dbReference type="InterPro" id="IPR029060">
    <property type="entry name" value="PIN-like_dom_sf"/>
</dbReference>
<evidence type="ECO:0000256" key="2">
    <source>
        <dbReference type="ARBA" id="ARBA00022722"/>
    </source>
</evidence>
<dbReference type="AlphaFoldDB" id="A0ABD6DS73"/>
<feature type="domain" description="PIN" evidence="6">
    <location>
        <begin position="2"/>
        <end position="124"/>
    </location>
</feature>
<dbReference type="Pfam" id="PF01850">
    <property type="entry name" value="PIN"/>
    <property type="match status" value="1"/>
</dbReference>
<evidence type="ECO:0000256" key="5">
    <source>
        <dbReference type="HAMAP-Rule" id="MF_00265"/>
    </source>
</evidence>
<gene>
    <name evidence="5" type="primary">vapC</name>
    <name evidence="7" type="ORF">ACFSBL_18500</name>
</gene>
<dbReference type="SUPFAM" id="SSF88723">
    <property type="entry name" value="PIN domain-like"/>
    <property type="match status" value="1"/>
</dbReference>
<dbReference type="Proteomes" id="UP001597034">
    <property type="component" value="Unassembled WGS sequence"/>
</dbReference>
<dbReference type="GO" id="GO:0090729">
    <property type="term" value="F:toxin activity"/>
    <property type="evidence" value="ECO:0007669"/>
    <property type="project" value="UniProtKB-KW"/>
</dbReference>
<dbReference type="HAMAP" id="MF_00265">
    <property type="entry name" value="VapC_Nob1"/>
    <property type="match status" value="1"/>
</dbReference>